<gene>
    <name evidence="1" type="ORF">RUMCAL_03474</name>
</gene>
<reference evidence="1 2" key="1">
    <citation type="submission" date="2013-07" db="EMBL/GenBank/DDBJ databases">
        <authorList>
            <person name="Weinstock G."/>
            <person name="Sodergren E."/>
            <person name="Wylie T."/>
            <person name="Fulton L."/>
            <person name="Fulton R."/>
            <person name="Fronick C."/>
            <person name="O'Laughlin M."/>
            <person name="Godfrey J."/>
            <person name="Miner T."/>
            <person name="Herter B."/>
            <person name="Appelbaum E."/>
            <person name="Cordes M."/>
            <person name="Lek S."/>
            <person name="Wollam A."/>
            <person name="Pepin K.H."/>
            <person name="Palsikar V.B."/>
            <person name="Mitreva M."/>
            <person name="Wilson R.K."/>
        </authorList>
    </citation>
    <scope>NUCLEOTIDE SEQUENCE [LARGE SCALE GENOMIC DNA]</scope>
    <source>
        <strain evidence="1 2">ATCC 27760</strain>
    </source>
</reference>
<comment type="caution">
    <text evidence="1">The sequence shown here is derived from an EMBL/GenBank/DDBJ whole genome shotgun (WGS) entry which is preliminary data.</text>
</comment>
<name>U2JK84_9FIRM</name>
<protein>
    <submittedName>
        <fullName evidence="1">Uncharacterized protein</fullName>
    </submittedName>
</protein>
<organism evidence="1 2">
    <name type="scientific">Ruminococcus callidus ATCC 27760</name>
    <dbReference type="NCBI Taxonomy" id="411473"/>
    <lineage>
        <taxon>Bacteria</taxon>
        <taxon>Bacillati</taxon>
        <taxon>Bacillota</taxon>
        <taxon>Clostridia</taxon>
        <taxon>Eubacteriales</taxon>
        <taxon>Oscillospiraceae</taxon>
        <taxon>Ruminococcus</taxon>
    </lineage>
</organism>
<proteinExistence type="predicted"/>
<evidence type="ECO:0000313" key="2">
    <source>
        <dbReference type="Proteomes" id="UP000016662"/>
    </source>
</evidence>
<keyword evidence="2" id="KW-1185">Reference proteome</keyword>
<dbReference type="HOGENOM" id="CLU_2809840_0_0_9"/>
<dbReference type="Proteomes" id="UP000016662">
    <property type="component" value="Unassembled WGS sequence"/>
</dbReference>
<dbReference type="EMBL" id="AWVF01000472">
    <property type="protein sequence ID" value="ERJ86666.1"/>
    <property type="molecule type" value="Genomic_DNA"/>
</dbReference>
<dbReference type="STRING" id="411473.RUMCAL_03474"/>
<dbReference type="AlphaFoldDB" id="U2JK84"/>
<dbReference type="PATRIC" id="fig|411473.3.peg.2908"/>
<accession>U2JK84</accession>
<evidence type="ECO:0000313" key="1">
    <source>
        <dbReference type="EMBL" id="ERJ86666.1"/>
    </source>
</evidence>
<sequence>MSHNLCAVLPLSDNFLIIKRALCPAYCGHSAFSFVEIQSARAFYMSMFKNGIFHNVKFVKNAGEREN</sequence>